<protein>
    <submittedName>
        <fullName evidence="6">TetR family transcriptional regulator</fullName>
    </submittedName>
</protein>
<keyword evidence="1" id="KW-0805">Transcription regulation</keyword>
<dbReference type="InterPro" id="IPR009057">
    <property type="entry name" value="Homeodomain-like_sf"/>
</dbReference>
<dbReference type="InterPro" id="IPR001647">
    <property type="entry name" value="HTH_TetR"/>
</dbReference>
<evidence type="ECO:0000313" key="7">
    <source>
        <dbReference type="Proteomes" id="UP000414233"/>
    </source>
</evidence>
<dbReference type="PANTHER" id="PTHR30055">
    <property type="entry name" value="HTH-TYPE TRANSCRIPTIONAL REGULATOR RUTR"/>
    <property type="match status" value="1"/>
</dbReference>
<gene>
    <name evidence="6" type="ORF">PTE30175_01741</name>
</gene>
<feature type="DNA-binding region" description="H-T-H motif" evidence="4">
    <location>
        <begin position="41"/>
        <end position="60"/>
    </location>
</feature>
<organism evidence="6 7">
    <name type="scientific">Pandoraea terrae</name>
    <dbReference type="NCBI Taxonomy" id="1537710"/>
    <lineage>
        <taxon>Bacteria</taxon>
        <taxon>Pseudomonadati</taxon>
        <taxon>Pseudomonadota</taxon>
        <taxon>Betaproteobacteria</taxon>
        <taxon>Burkholderiales</taxon>
        <taxon>Burkholderiaceae</taxon>
        <taxon>Pandoraea</taxon>
    </lineage>
</organism>
<dbReference type="GO" id="GO:0000976">
    <property type="term" value="F:transcription cis-regulatory region binding"/>
    <property type="evidence" value="ECO:0007669"/>
    <property type="project" value="TreeGrafter"/>
</dbReference>
<evidence type="ECO:0000313" key="6">
    <source>
        <dbReference type="EMBL" id="VVD94727.1"/>
    </source>
</evidence>
<dbReference type="AlphaFoldDB" id="A0A5E4U3P2"/>
<dbReference type="GO" id="GO:0003700">
    <property type="term" value="F:DNA-binding transcription factor activity"/>
    <property type="evidence" value="ECO:0007669"/>
    <property type="project" value="TreeGrafter"/>
</dbReference>
<feature type="domain" description="HTH tetR-type" evidence="5">
    <location>
        <begin position="18"/>
        <end position="78"/>
    </location>
</feature>
<dbReference type="Gene3D" id="1.10.357.10">
    <property type="entry name" value="Tetracycline Repressor, domain 2"/>
    <property type="match status" value="1"/>
</dbReference>
<dbReference type="Proteomes" id="UP000414233">
    <property type="component" value="Unassembled WGS sequence"/>
</dbReference>
<dbReference type="EMBL" id="CABPRZ010000006">
    <property type="protein sequence ID" value="VVD94727.1"/>
    <property type="molecule type" value="Genomic_DNA"/>
</dbReference>
<proteinExistence type="predicted"/>
<evidence type="ECO:0000256" key="3">
    <source>
        <dbReference type="ARBA" id="ARBA00023163"/>
    </source>
</evidence>
<keyword evidence="3" id="KW-0804">Transcription</keyword>
<dbReference type="InterPro" id="IPR054129">
    <property type="entry name" value="DesT_TetR_C"/>
</dbReference>
<dbReference type="SUPFAM" id="SSF46689">
    <property type="entry name" value="Homeodomain-like"/>
    <property type="match status" value="1"/>
</dbReference>
<evidence type="ECO:0000256" key="4">
    <source>
        <dbReference type="PROSITE-ProRule" id="PRU00335"/>
    </source>
</evidence>
<dbReference type="PANTHER" id="PTHR30055:SF227">
    <property type="entry name" value="TRANSCRIPTIONAL REGULATORY PROTEIN (PROBABLY TETR-FAMILY)-RELATED"/>
    <property type="match status" value="1"/>
</dbReference>
<dbReference type="OrthoDB" id="2356263at2"/>
<reference evidence="6 7" key="1">
    <citation type="submission" date="2019-08" db="EMBL/GenBank/DDBJ databases">
        <authorList>
            <person name="Peeters C."/>
        </authorList>
    </citation>
    <scope>NUCLEOTIDE SEQUENCE [LARGE SCALE GENOMIC DNA]</scope>
    <source>
        <strain evidence="6 7">LMG 30175</strain>
    </source>
</reference>
<name>A0A5E4U3P2_9BURK</name>
<evidence type="ECO:0000259" key="5">
    <source>
        <dbReference type="PROSITE" id="PS50977"/>
    </source>
</evidence>
<dbReference type="Pfam" id="PF21943">
    <property type="entry name" value="TetR_C_46"/>
    <property type="match status" value="1"/>
</dbReference>
<dbReference type="PRINTS" id="PR00455">
    <property type="entry name" value="HTHTETR"/>
</dbReference>
<keyword evidence="7" id="KW-1185">Reference proteome</keyword>
<dbReference type="RefSeq" id="WP_150696674.1">
    <property type="nucleotide sequence ID" value="NZ_CABPRZ010000006.1"/>
</dbReference>
<keyword evidence="2 4" id="KW-0238">DNA-binding</keyword>
<evidence type="ECO:0000256" key="2">
    <source>
        <dbReference type="ARBA" id="ARBA00023125"/>
    </source>
</evidence>
<evidence type="ECO:0000256" key="1">
    <source>
        <dbReference type="ARBA" id="ARBA00023015"/>
    </source>
</evidence>
<sequence>MSDVTPPPVRRRVRLNADARRQLIIDVAQQLFSKRPYSDVSMGDIADAAEIGRANLNYHFGTKRDLYVEVIKNFARLPPLPPVSRTRRPLEEEVHHIIDNWLDIVWQNRGTFITISESGPINSDREIEAILADGREAWAGRLADLLELPGGATRPARGLIHTFQASCETAVDEWLRRERLTRDDVLVLLVETLLTIARTVVPKVLDPTAARPSSAGR</sequence>
<dbReference type="Pfam" id="PF00440">
    <property type="entry name" value="TetR_N"/>
    <property type="match status" value="1"/>
</dbReference>
<accession>A0A5E4U3P2</accession>
<dbReference type="InterPro" id="IPR050109">
    <property type="entry name" value="HTH-type_TetR-like_transc_reg"/>
</dbReference>
<dbReference type="PROSITE" id="PS50977">
    <property type="entry name" value="HTH_TETR_2"/>
    <property type="match status" value="1"/>
</dbReference>